<dbReference type="Gene3D" id="1.10.8.10">
    <property type="entry name" value="DNA helicase RuvA subunit, C-terminal domain"/>
    <property type="match status" value="1"/>
</dbReference>
<dbReference type="InterPro" id="IPR000085">
    <property type="entry name" value="RuvA"/>
</dbReference>
<evidence type="ECO:0000256" key="6">
    <source>
        <dbReference type="HAMAP-Rule" id="MF_00031"/>
    </source>
</evidence>
<keyword evidence="5 6" id="KW-0234">DNA repair</keyword>
<dbReference type="Pfam" id="PF01330">
    <property type="entry name" value="RuvA_N"/>
    <property type="match status" value="1"/>
</dbReference>
<keyword evidence="9" id="KW-1185">Reference proteome</keyword>
<dbReference type="SMART" id="SM00278">
    <property type="entry name" value="HhH1"/>
    <property type="match status" value="2"/>
</dbReference>
<comment type="subunit">
    <text evidence="6">Homotetramer. Forms an RuvA(8)-RuvB(12)-Holliday junction (HJ) complex. HJ DNA is sandwiched between 2 RuvA tetramers; dsDNA enters through RuvA and exits via RuvB. An RuvB hexamer assembles on each DNA strand where it exits the tetramer. Each RuvB hexamer is contacted by two RuvA subunits (via domain III) on 2 adjacent RuvB subunits; this complex drives branch migration. In the full resolvosome a probable DNA-RuvA(4)-RuvB(12)-RuvC(2) complex forms which resolves the HJ.</text>
</comment>
<protein>
    <recommendedName>
        <fullName evidence="6">Holliday junction branch migration complex subunit RuvA</fullName>
    </recommendedName>
</protein>
<dbReference type="InterPro" id="IPR036267">
    <property type="entry name" value="RuvA_C_sf"/>
</dbReference>
<comment type="similarity">
    <text evidence="6">Belongs to the RuvA family.</text>
</comment>
<keyword evidence="1 6" id="KW-0963">Cytoplasm</keyword>
<evidence type="ECO:0000256" key="2">
    <source>
        <dbReference type="ARBA" id="ARBA00022763"/>
    </source>
</evidence>
<dbReference type="EMBL" id="CP095045">
    <property type="protein sequence ID" value="UOQ58698.1"/>
    <property type="molecule type" value="Genomic_DNA"/>
</dbReference>
<feature type="region of interest" description="Domain III" evidence="6">
    <location>
        <begin position="145"/>
        <end position="206"/>
    </location>
</feature>
<evidence type="ECO:0000313" key="9">
    <source>
        <dbReference type="Proteomes" id="UP000831786"/>
    </source>
</evidence>
<keyword evidence="4 6" id="KW-0233">DNA recombination</keyword>
<organism evidence="8 9">
    <name type="scientific">Leucobacter allii</name>
    <dbReference type="NCBI Taxonomy" id="2932247"/>
    <lineage>
        <taxon>Bacteria</taxon>
        <taxon>Bacillati</taxon>
        <taxon>Actinomycetota</taxon>
        <taxon>Actinomycetes</taxon>
        <taxon>Micrococcales</taxon>
        <taxon>Microbacteriaceae</taxon>
        <taxon>Leucobacter</taxon>
    </lineage>
</organism>
<dbReference type="Pfam" id="PF07499">
    <property type="entry name" value="RuvA_C"/>
    <property type="match status" value="1"/>
</dbReference>
<dbReference type="HAMAP" id="MF_00031">
    <property type="entry name" value="DNA_HJ_migration_RuvA"/>
    <property type="match status" value="1"/>
</dbReference>
<proteinExistence type="inferred from homology"/>
<dbReference type="InterPro" id="IPR010994">
    <property type="entry name" value="RuvA_2-like"/>
</dbReference>
<evidence type="ECO:0000256" key="3">
    <source>
        <dbReference type="ARBA" id="ARBA00023125"/>
    </source>
</evidence>
<keyword evidence="2 6" id="KW-0227">DNA damage</keyword>
<evidence type="ECO:0000256" key="4">
    <source>
        <dbReference type="ARBA" id="ARBA00023172"/>
    </source>
</evidence>
<dbReference type="Pfam" id="PF14520">
    <property type="entry name" value="HHH_5"/>
    <property type="match status" value="1"/>
</dbReference>
<dbReference type="InterPro" id="IPR012340">
    <property type="entry name" value="NA-bd_OB-fold"/>
</dbReference>
<evidence type="ECO:0000313" key="8">
    <source>
        <dbReference type="EMBL" id="UOQ58698.1"/>
    </source>
</evidence>
<dbReference type="Gene3D" id="2.40.50.140">
    <property type="entry name" value="Nucleic acid-binding proteins"/>
    <property type="match status" value="1"/>
</dbReference>
<keyword evidence="3 6" id="KW-0238">DNA-binding</keyword>
<dbReference type="InterPro" id="IPR011114">
    <property type="entry name" value="RuvA_C"/>
</dbReference>
<dbReference type="Gene3D" id="1.10.150.20">
    <property type="entry name" value="5' to 3' exonuclease, C-terminal subdomain"/>
    <property type="match status" value="1"/>
</dbReference>
<reference evidence="8 9" key="1">
    <citation type="submission" date="2022-04" db="EMBL/GenBank/DDBJ databases">
        <title>Leucobacter sp. isolated from rhizosphere of garlic.</title>
        <authorList>
            <person name="Won M."/>
            <person name="Lee C.-M."/>
            <person name="Woen H.-Y."/>
            <person name="Kwon S.-W."/>
        </authorList>
    </citation>
    <scope>NUCLEOTIDE SEQUENCE [LARGE SCALE GENOMIC DNA]</scope>
    <source>
        <strain evidence="8 9">H21R-40</strain>
    </source>
</reference>
<evidence type="ECO:0000256" key="5">
    <source>
        <dbReference type="ARBA" id="ARBA00023204"/>
    </source>
</evidence>
<comment type="function">
    <text evidence="6">The RuvA-RuvB-RuvC complex processes Holliday junction (HJ) DNA during genetic recombination and DNA repair, while the RuvA-RuvB complex plays an important role in the rescue of blocked DNA replication forks via replication fork reversal (RFR). RuvA specifically binds to HJ cruciform DNA, conferring on it an open structure. The RuvB hexamer acts as an ATP-dependent pump, pulling dsDNA into and through the RuvAB complex. HJ branch migration allows RuvC to scan DNA until it finds its consensus sequence, where it cleaves and resolves the cruciform DNA.</text>
</comment>
<comment type="subcellular location">
    <subcellularLocation>
        <location evidence="6">Cytoplasm</location>
    </subcellularLocation>
</comment>
<comment type="domain">
    <text evidence="6">Has three domains with a flexible linker between the domains II and III and assumes an 'L' shape. Domain III is highly mobile and contacts RuvB.</text>
</comment>
<gene>
    <name evidence="6" type="primary">ruvA</name>
    <name evidence="8" type="ORF">MUN78_07715</name>
</gene>
<dbReference type="InterPro" id="IPR013849">
    <property type="entry name" value="DNA_helicase_Holl-junc_RuvA_I"/>
</dbReference>
<evidence type="ECO:0000259" key="7">
    <source>
        <dbReference type="SMART" id="SM00278"/>
    </source>
</evidence>
<accession>A0ABY4FQZ1</accession>
<dbReference type="SUPFAM" id="SSF50249">
    <property type="entry name" value="Nucleic acid-binding proteins"/>
    <property type="match status" value="1"/>
</dbReference>
<evidence type="ECO:0000256" key="1">
    <source>
        <dbReference type="ARBA" id="ARBA00022490"/>
    </source>
</evidence>
<dbReference type="NCBIfam" id="TIGR00084">
    <property type="entry name" value="ruvA"/>
    <property type="match status" value="1"/>
</dbReference>
<comment type="caution">
    <text evidence="6">Lacks conserved residue(s) required for the propagation of feature annotation.</text>
</comment>
<sequence>MLSAGAGWLVVGVGGIGLRVEVPSGRVSQAVPGDEVALHTSLVVREDSLTLFGFRSEDELALFGLLIGVNGVGPRSALGVLSVLAPADVVRAVANEDAKPFTQVSGIGPKTAKLIALSLSGKLSGIAALAGGGDGAASAAPAGDAAAETADAVREGLVGLGWQPQAAERAVDDARAAGAPEDSAGLLRAALALLQAGRPGARGAGR</sequence>
<feature type="domain" description="Helix-hairpin-helix DNA-binding motif class 1" evidence="7">
    <location>
        <begin position="64"/>
        <end position="83"/>
    </location>
</feature>
<dbReference type="Proteomes" id="UP000831786">
    <property type="component" value="Chromosome"/>
</dbReference>
<dbReference type="SUPFAM" id="SSF46929">
    <property type="entry name" value="DNA helicase RuvA subunit, C-terminal domain"/>
    <property type="match status" value="1"/>
</dbReference>
<name>A0ABY4FQZ1_9MICO</name>
<feature type="domain" description="Helix-hairpin-helix DNA-binding motif class 1" evidence="7">
    <location>
        <begin position="99"/>
        <end position="118"/>
    </location>
</feature>
<dbReference type="SUPFAM" id="SSF47781">
    <property type="entry name" value="RuvA domain 2-like"/>
    <property type="match status" value="1"/>
</dbReference>
<dbReference type="InterPro" id="IPR003583">
    <property type="entry name" value="Hlx-hairpin-Hlx_DNA-bd_motif"/>
</dbReference>